<dbReference type="Pfam" id="PF12265">
    <property type="entry name" value="CAF1C_H4-bd"/>
    <property type="match status" value="1"/>
</dbReference>
<evidence type="ECO:0000259" key="8">
    <source>
        <dbReference type="Pfam" id="PF12265"/>
    </source>
</evidence>
<organism evidence="9 10">
    <name type="scientific">Stegodyphus mimosarum</name>
    <name type="common">African social velvet spider</name>
    <dbReference type="NCBI Taxonomy" id="407821"/>
    <lineage>
        <taxon>Eukaryota</taxon>
        <taxon>Metazoa</taxon>
        <taxon>Ecdysozoa</taxon>
        <taxon>Arthropoda</taxon>
        <taxon>Chelicerata</taxon>
        <taxon>Arachnida</taxon>
        <taxon>Araneae</taxon>
        <taxon>Araneomorphae</taxon>
        <taxon>Entelegynae</taxon>
        <taxon>Eresoidea</taxon>
        <taxon>Eresidae</taxon>
        <taxon>Stegodyphus</taxon>
    </lineage>
</organism>
<feature type="repeat" description="WD" evidence="6">
    <location>
        <begin position="272"/>
        <end position="307"/>
    </location>
</feature>
<dbReference type="PROSITE" id="PS00678">
    <property type="entry name" value="WD_REPEATS_1"/>
    <property type="match status" value="2"/>
</dbReference>
<evidence type="ECO:0000313" key="9">
    <source>
        <dbReference type="EMBL" id="KFM67391.1"/>
    </source>
</evidence>
<dbReference type="PROSITE" id="PS50294">
    <property type="entry name" value="WD_REPEATS_REGION"/>
    <property type="match status" value="3"/>
</dbReference>
<keyword evidence="3" id="KW-0677">Repeat</keyword>
<dbReference type="InterPro" id="IPR020472">
    <property type="entry name" value="WD40_PAC1"/>
</dbReference>
<reference evidence="9 10" key="1">
    <citation type="submission" date="2013-11" db="EMBL/GenBank/DDBJ databases">
        <title>Genome sequencing of Stegodyphus mimosarum.</title>
        <authorList>
            <person name="Bechsgaard J."/>
        </authorList>
    </citation>
    <scope>NUCLEOTIDE SEQUENCE [LARGE SCALE GENOMIC DNA]</scope>
</reference>
<dbReference type="InterPro" id="IPR019775">
    <property type="entry name" value="WD40_repeat_CS"/>
</dbReference>
<dbReference type="AlphaFoldDB" id="A0A087TQK2"/>
<evidence type="ECO:0000256" key="6">
    <source>
        <dbReference type="PROSITE-ProRule" id="PRU00221"/>
    </source>
</evidence>
<dbReference type="InterPro" id="IPR022052">
    <property type="entry name" value="Histone-bd_RBBP4-like_N"/>
</dbReference>
<dbReference type="Proteomes" id="UP000054359">
    <property type="component" value="Unassembled WGS sequence"/>
</dbReference>
<feature type="region of interest" description="Disordered" evidence="7">
    <location>
        <begin position="1"/>
        <end position="48"/>
    </location>
</feature>
<dbReference type="GO" id="GO:0042254">
    <property type="term" value="P:ribosome biogenesis"/>
    <property type="evidence" value="ECO:0007669"/>
    <property type="project" value="TreeGrafter"/>
</dbReference>
<evidence type="ECO:0000256" key="2">
    <source>
        <dbReference type="ARBA" id="ARBA00022574"/>
    </source>
</evidence>
<feature type="compositionally biased region" description="Acidic residues" evidence="7">
    <location>
        <begin position="135"/>
        <end position="153"/>
    </location>
</feature>
<dbReference type="OMA" id="NVFAASW"/>
<dbReference type="GO" id="GO:0005730">
    <property type="term" value="C:nucleolus"/>
    <property type="evidence" value="ECO:0007669"/>
    <property type="project" value="TreeGrafter"/>
</dbReference>
<gene>
    <name evidence="9" type="ORF">X975_23043</name>
</gene>
<keyword evidence="10" id="KW-1185">Reference proteome</keyword>
<feature type="repeat" description="WD" evidence="6">
    <location>
        <begin position="319"/>
        <end position="353"/>
    </location>
</feature>
<accession>A0A087TQK2</accession>
<evidence type="ECO:0000313" key="10">
    <source>
        <dbReference type="Proteomes" id="UP000054359"/>
    </source>
</evidence>
<feature type="non-terminal residue" evidence="9">
    <location>
        <position position="430"/>
    </location>
</feature>
<comment type="subcellular location">
    <subcellularLocation>
        <location evidence="1">Nucleus</location>
    </subcellularLocation>
</comment>
<protein>
    <recommendedName>
        <fullName evidence="5">Glutamate-rich WD repeat-containing protein 1</fullName>
    </recommendedName>
</protein>
<dbReference type="PANTHER" id="PTHR45903:SF1">
    <property type="entry name" value="GLUTAMATE-RICH WD REPEAT-CONTAINING PROTEIN 1"/>
    <property type="match status" value="1"/>
</dbReference>
<evidence type="ECO:0000256" key="7">
    <source>
        <dbReference type="SAM" id="MobiDB-lite"/>
    </source>
</evidence>
<feature type="compositionally biased region" description="Acidic residues" evidence="7">
    <location>
        <begin position="20"/>
        <end position="38"/>
    </location>
</feature>
<dbReference type="Gene3D" id="2.130.10.10">
    <property type="entry name" value="YVTN repeat-like/Quinoprotein amine dehydrogenase"/>
    <property type="match status" value="1"/>
</dbReference>
<dbReference type="InterPro" id="IPR051972">
    <property type="entry name" value="Glutamate-rich_WD_repeat"/>
</dbReference>
<dbReference type="InterPro" id="IPR001680">
    <property type="entry name" value="WD40_rpt"/>
</dbReference>
<dbReference type="SUPFAM" id="SSF50978">
    <property type="entry name" value="WD40 repeat-like"/>
    <property type="match status" value="1"/>
</dbReference>
<dbReference type="OrthoDB" id="6409902at2759"/>
<dbReference type="InterPro" id="IPR015943">
    <property type="entry name" value="WD40/YVTN_repeat-like_dom_sf"/>
</dbReference>
<proteinExistence type="predicted"/>
<feature type="compositionally biased region" description="Basic and acidic residues" evidence="7">
    <location>
        <begin position="1"/>
        <end position="19"/>
    </location>
</feature>
<dbReference type="STRING" id="407821.A0A087TQK2"/>
<dbReference type="SMART" id="SM00320">
    <property type="entry name" value="WD40"/>
    <property type="match status" value="5"/>
</dbReference>
<evidence type="ECO:0000256" key="1">
    <source>
        <dbReference type="ARBA" id="ARBA00004123"/>
    </source>
</evidence>
<dbReference type="PRINTS" id="PR00320">
    <property type="entry name" value="GPROTEINBRPT"/>
</dbReference>
<feature type="repeat" description="WD" evidence="6">
    <location>
        <begin position="364"/>
        <end position="398"/>
    </location>
</feature>
<dbReference type="PANTHER" id="PTHR45903">
    <property type="entry name" value="GLUTAMATE-RICH WD REPEAT-CONTAINING PROTEIN 1"/>
    <property type="match status" value="1"/>
</dbReference>
<keyword evidence="2 6" id="KW-0853">WD repeat</keyword>
<evidence type="ECO:0000256" key="3">
    <source>
        <dbReference type="ARBA" id="ARBA00022737"/>
    </source>
</evidence>
<dbReference type="EMBL" id="KK116312">
    <property type="protein sequence ID" value="KFM67391.1"/>
    <property type="molecule type" value="Genomic_DNA"/>
</dbReference>
<name>A0A087TQK2_STEMI</name>
<sequence>MMALEDKVTGNSSDEGKENNDEDLEEMEQSESEEDESETANGESNVTRVYLPSLQTDKDVPLECDESAYKCYHSIKTGSSCLSFDIIPDNLGDNRADQYPLTMTVIGGTQAEKVHCNKLIVMKMSNMHQTKPPKDEEDDEDEESESDSEDEEETKPVLECAAIRHSGCVDRIKVTKFADKYIAASWSEVGKVFVWDLTLPINAVNDHRVMMSYIQNSENPKPIFTFAGHLSEGFALEWSPLVSGMLATGDCKKNIHLWKPLEGGWHVDQRPYTGHTDSVEDIQWSPTEMNVMASCSIDKTIRIWDIRAPSNKACMLTRQNAHDSDVNVISWNKSEPFILSGGDDGKLRVWDLRKFPEGDPICTFKHHTASITSVEWHPTDHSVFAASGADDQLTQWDLAVERDDILEEGKELSPEILTLPPQLLFIHQGQ</sequence>
<feature type="domain" description="Histone-binding protein RBBP4-like N-terminal" evidence="8">
    <location>
        <begin position="62"/>
        <end position="128"/>
    </location>
</feature>
<evidence type="ECO:0000256" key="4">
    <source>
        <dbReference type="ARBA" id="ARBA00023242"/>
    </source>
</evidence>
<feature type="region of interest" description="Disordered" evidence="7">
    <location>
        <begin position="125"/>
        <end position="155"/>
    </location>
</feature>
<dbReference type="Pfam" id="PF00400">
    <property type="entry name" value="WD40"/>
    <property type="match status" value="3"/>
</dbReference>
<evidence type="ECO:0000256" key="5">
    <source>
        <dbReference type="ARBA" id="ARBA00040876"/>
    </source>
</evidence>
<keyword evidence="4" id="KW-0539">Nucleus</keyword>
<dbReference type="PROSITE" id="PS50082">
    <property type="entry name" value="WD_REPEATS_2"/>
    <property type="match status" value="3"/>
</dbReference>
<dbReference type="InterPro" id="IPR036322">
    <property type="entry name" value="WD40_repeat_dom_sf"/>
</dbReference>